<dbReference type="SUPFAM" id="SSF56112">
    <property type="entry name" value="Protein kinase-like (PK-like)"/>
    <property type="match status" value="1"/>
</dbReference>
<evidence type="ECO:0000313" key="3">
    <source>
        <dbReference type="Proteomes" id="UP000604046"/>
    </source>
</evidence>
<organism evidence="2 3">
    <name type="scientific">Symbiodinium natans</name>
    <dbReference type="NCBI Taxonomy" id="878477"/>
    <lineage>
        <taxon>Eukaryota</taxon>
        <taxon>Sar</taxon>
        <taxon>Alveolata</taxon>
        <taxon>Dinophyceae</taxon>
        <taxon>Suessiales</taxon>
        <taxon>Symbiodiniaceae</taxon>
        <taxon>Symbiodinium</taxon>
    </lineage>
</organism>
<protein>
    <recommendedName>
        <fullName evidence="4">Protein kinase domain-containing protein</fullName>
    </recommendedName>
</protein>
<reference evidence="2" key="1">
    <citation type="submission" date="2021-02" db="EMBL/GenBank/DDBJ databases">
        <authorList>
            <person name="Dougan E. K."/>
            <person name="Rhodes N."/>
            <person name="Thang M."/>
            <person name="Chan C."/>
        </authorList>
    </citation>
    <scope>NUCLEOTIDE SEQUENCE</scope>
</reference>
<dbReference type="Proteomes" id="UP000604046">
    <property type="component" value="Unassembled WGS sequence"/>
</dbReference>
<comment type="caution">
    <text evidence="2">The sequence shown here is derived from an EMBL/GenBank/DDBJ whole genome shotgun (WGS) entry which is preliminary data.</text>
</comment>
<feature type="compositionally biased region" description="Pro residues" evidence="1">
    <location>
        <begin position="260"/>
        <end position="276"/>
    </location>
</feature>
<proteinExistence type="predicted"/>
<evidence type="ECO:0008006" key="4">
    <source>
        <dbReference type="Google" id="ProtNLM"/>
    </source>
</evidence>
<name>A0A812L8W1_9DINO</name>
<feature type="compositionally biased region" description="Polar residues" evidence="1">
    <location>
        <begin position="154"/>
        <end position="164"/>
    </location>
</feature>
<feature type="region of interest" description="Disordered" evidence="1">
    <location>
        <begin position="252"/>
        <end position="276"/>
    </location>
</feature>
<dbReference type="EMBL" id="CAJNDS010000902">
    <property type="protein sequence ID" value="CAE7240098.1"/>
    <property type="molecule type" value="Genomic_DNA"/>
</dbReference>
<sequence length="645" mass="69818">MPQDSQAIPEGYFQAGEAVVYHSRTYDTPPAYAEVAAEWLRQWHFAGLGGFPLLQQSLWRKGGLMIMILAALIAPNHWQCHAVMPPMTPTALAKPPAVPASEVLDSVEAESVSRKHRGNVLTELPSPLHVENAERWHSEAGGDGILYSAARQGRPSSSPLQDSQGGKVKTGTETRRQHEGALAALAGGAGLERFNVGDKVFPGVLTQFYESKTHGRKIVATVERVTDDGFYDLKDVKKSAHPSYISRFVEQPSPATAPVEPSPAAAPPAPPPRVLPPILPSDQEDLLPRQVTRVVLPLQKAYSGNDGFAATDCSGATPIGFSTPATAIGPLGFSTPSRYGEDDATKAVKVLERPGSFALIRQYLIGEGARELRVGPGGFNPRVIQIRTQLVQQLGLPSHAQIQEMSGFKGGLNQGIWLVNGGTELVLKQVRTHCFSLSHLCGSADVFVLPLPQNELIVQDPAVAFPVLLGVEKIFSCVGAACAIMVFPESFAPGDDRRPVSDLIVMKKSRGERLCEYVATKFYANQVPQLCIAMEAVGRTLHTFHDRYGHQQHGDFQPSNIYYDESTNSVSFIDVGGMGVPTTGNDLEHFHQCMRSMTIGYDPQLHVDLLSSFSKGYQSSPLHQAGRAGRDHLDLGPLGHKTQPS</sequence>
<dbReference type="AlphaFoldDB" id="A0A812L8W1"/>
<accession>A0A812L8W1</accession>
<evidence type="ECO:0000256" key="1">
    <source>
        <dbReference type="SAM" id="MobiDB-lite"/>
    </source>
</evidence>
<feature type="region of interest" description="Disordered" evidence="1">
    <location>
        <begin position="620"/>
        <end position="645"/>
    </location>
</feature>
<dbReference type="InterPro" id="IPR011009">
    <property type="entry name" value="Kinase-like_dom_sf"/>
</dbReference>
<dbReference type="OrthoDB" id="449056at2759"/>
<gene>
    <name evidence="2" type="ORF">SNAT2548_LOCUS10718</name>
</gene>
<keyword evidence="3" id="KW-1185">Reference proteome</keyword>
<feature type="region of interest" description="Disordered" evidence="1">
    <location>
        <begin position="149"/>
        <end position="175"/>
    </location>
</feature>
<evidence type="ECO:0000313" key="2">
    <source>
        <dbReference type="EMBL" id="CAE7240098.1"/>
    </source>
</evidence>